<protein>
    <recommendedName>
        <fullName evidence="9">Peptidase S54 rhomboid domain-containing protein</fullName>
    </recommendedName>
</protein>
<dbReference type="AlphaFoldDB" id="A0A1L9X714"/>
<keyword evidence="8" id="KW-1185">Reference proteome</keyword>
<keyword evidence="4 6" id="KW-0472">Membrane</keyword>
<evidence type="ECO:0000313" key="8">
    <source>
        <dbReference type="Proteomes" id="UP000184546"/>
    </source>
</evidence>
<evidence type="ECO:0000256" key="1">
    <source>
        <dbReference type="ARBA" id="ARBA00004141"/>
    </source>
</evidence>
<organism evidence="7 8">
    <name type="scientific">Aspergillus aculeatus (strain ATCC 16872 / CBS 172.66 / WB 5094)</name>
    <dbReference type="NCBI Taxonomy" id="690307"/>
    <lineage>
        <taxon>Eukaryota</taxon>
        <taxon>Fungi</taxon>
        <taxon>Dikarya</taxon>
        <taxon>Ascomycota</taxon>
        <taxon>Pezizomycotina</taxon>
        <taxon>Eurotiomycetes</taxon>
        <taxon>Eurotiomycetidae</taxon>
        <taxon>Eurotiales</taxon>
        <taxon>Aspergillaceae</taxon>
        <taxon>Aspergillus</taxon>
        <taxon>Aspergillus subgen. Circumdati</taxon>
    </lineage>
</organism>
<proteinExistence type="predicted"/>
<reference evidence="8" key="1">
    <citation type="journal article" date="2017" name="Genome Biol.">
        <title>Comparative genomics reveals high biological diversity and specific adaptations in the industrially and medically important fungal genus Aspergillus.</title>
        <authorList>
            <person name="de Vries R.P."/>
            <person name="Riley R."/>
            <person name="Wiebenga A."/>
            <person name="Aguilar-Osorio G."/>
            <person name="Amillis S."/>
            <person name="Uchima C.A."/>
            <person name="Anderluh G."/>
            <person name="Asadollahi M."/>
            <person name="Askin M."/>
            <person name="Barry K."/>
            <person name="Battaglia E."/>
            <person name="Bayram O."/>
            <person name="Benocci T."/>
            <person name="Braus-Stromeyer S.A."/>
            <person name="Caldana C."/>
            <person name="Canovas D."/>
            <person name="Cerqueira G.C."/>
            <person name="Chen F."/>
            <person name="Chen W."/>
            <person name="Choi C."/>
            <person name="Clum A."/>
            <person name="Dos Santos R.A."/>
            <person name="Damasio A.R."/>
            <person name="Diallinas G."/>
            <person name="Emri T."/>
            <person name="Fekete E."/>
            <person name="Flipphi M."/>
            <person name="Freyberg S."/>
            <person name="Gallo A."/>
            <person name="Gournas C."/>
            <person name="Habgood R."/>
            <person name="Hainaut M."/>
            <person name="Harispe M.L."/>
            <person name="Henrissat B."/>
            <person name="Hilden K.S."/>
            <person name="Hope R."/>
            <person name="Hossain A."/>
            <person name="Karabika E."/>
            <person name="Karaffa L."/>
            <person name="Karanyi Z."/>
            <person name="Krasevec N."/>
            <person name="Kuo A."/>
            <person name="Kusch H."/>
            <person name="LaButti K."/>
            <person name="Lagendijk E.L."/>
            <person name="Lapidus A."/>
            <person name="Levasseur A."/>
            <person name="Lindquist E."/>
            <person name="Lipzen A."/>
            <person name="Logrieco A.F."/>
            <person name="MacCabe A."/>
            <person name="Maekelae M.R."/>
            <person name="Malavazi I."/>
            <person name="Melin P."/>
            <person name="Meyer V."/>
            <person name="Mielnichuk N."/>
            <person name="Miskei M."/>
            <person name="Molnar A.P."/>
            <person name="Mule G."/>
            <person name="Ngan C.Y."/>
            <person name="Orejas M."/>
            <person name="Orosz E."/>
            <person name="Ouedraogo J.P."/>
            <person name="Overkamp K.M."/>
            <person name="Park H.-S."/>
            <person name="Perrone G."/>
            <person name="Piumi F."/>
            <person name="Punt P.J."/>
            <person name="Ram A.F."/>
            <person name="Ramon A."/>
            <person name="Rauscher S."/>
            <person name="Record E."/>
            <person name="Riano-Pachon D.M."/>
            <person name="Robert V."/>
            <person name="Roehrig J."/>
            <person name="Ruller R."/>
            <person name="Salamov A."/>
            <person name="Salih N.S."/>
            <person name="Samson R.A."/>
            <person name="Sandor E."/>
            <person name="Sanguinetti M."/>
            <person name="Schuetze T."/>
            <person name="Sepcic K."/>
            <person name="Shelest E."/>
            <person name="Sherlock G."/>
            <person name="Sophianopoulou V."/>
            <person name="Squina F.M."/>
            <person name="Sun H."/>
            <person name="Susca A."/>
            <person name="Todd R.B."/>
            <person name="Tsang A."/>
            <person name="Unkles S.E."/>
            <person name="van de Wiele N."/>
            <person name="van Rossen-Uffink D."/>
            <person name="Oliveira J.V."/>
            <person name="Vesth T.C."/>
            <person name="Visser J."/>
            <person name="Yu J.-H."/>
            <person name="Zhou M."/>
            <person name="Andersen M.R."/>
            <person name="Archer D.B."/>
            <person name="Baker S.E."/>
            <person name="Benoit I."/>
            <person name="Brakhage A.A."/>
            <person name="Braus G.H."/>
            <person name="Fischer R."/>
            <person name="Frisvad J.C."/>
            <person name="Goldman G.H."/>
            <person name="Houbraken J."/>
            <person name="Oakley B."/>
            <person name="Pocsi I."/>
            <person name="Scazzocchio C."/>
            <person name="Seiboth B."/>
            <person name="vanKuyk P.A."/>
            <person name="Wortman J."/>
            <person name="Dyer P.S."/>
            <person name="Grigoriev I.V."/>
        </authorList>
    </citation>
    <scope>NUCLEOTIDE SEQUENCE [LARGE SCALE GENOMIC DNA]</scope>
    <source>
        <strain evidence="8">ATCC 16872 / CBS 172.66 / WB 5094</strain>
    </source>
</reference>
<evidence type="ECO:0000313" key="7">
    <source>
        <dbReference type="EMBL" id="OJK04222.1"/>
    </source>
</evidence>
<comment type="subcellular location">
    <subcellularLocation>
        <location evidence="1">Membrane</location>
        <topology evidence="1">Multi-pass membrane protein</topology>
    </subcellularLocation>
</comment>
<dbReference type="GeneID" id="30969471"/>
<dbReference type="SUPFAM" id="SSF144091">
    <property type="entry name" value="Rhomboid-like"/>
    <property type="match status" value="1"/>
</dbReference>
<dbReference type="PANTHER" id="PTHR43066:SF21">
    <property type="entry name" value="UBIQUITIN-ASSOCIATED DOMAIN-CONTAINING PROTEIN 2"/>
    <property type="match status" value="1"/>
</dbReference>
<evidence type="ECO:0000256" key="3">
    <source>
        <dbReference type="ARBA" id="ARBA00022989"/>
    </source>
</evidence>
<evidence type="ECO:0000256" key="5">
    <source>
        <dbReference type="SAM" id="MobiDB-lite"/>
    </source>
</evidence>
<dbReference type="RefSeq" id="XP_020060561.1">
    <property type="nucleotide sequence ID" value="XM_020195657.1"/>
</dbReference>
<name>A0A1L9X714_ASPA1</name>
<feature type="transmembrane region" description="Helical" evidence="6">
    <location>
        <begin position="88"/>
        <end position="110"/>
    </location>
</feature>
<dbReference type="PANTHER" id="PTHR43066">
    <property type="entry name" value="RHOMBOID-RELATED PROTEIN"/>
    <property type="match status" value="1"/>
</dbReference>
<dbReference type="GO" id="GO:0004252">
    <property type="term" value="F:serine-type endopeptidase activity"/>
    <property type="evidence" value="ECO:0007669"/>
    <property type="project" value="TreeGrafter"/>
</dbReference>
<accession>A0A1L9X714</accession>
<feature type="transmembrane region" description="Helical" evidence="6">
    <location>
        <begin position="12"/>
        <end position="31"/>
    </location>
</feature>
<sequence length="313" mass="33093">MLTSGLTNAPISKALLIYTVAASVALAIFDIKHLALLQITPHLWPYGQYWRLAAWQVAGFGNSTEALFAAMLAYHLRVVERAWGTRKMGTFLLTTLPYTTLLPPLLLLLLRPLTLTKLNALPSGPTATLFALLAQYHAAIPPTVRYCLSTASNNPSTPTSATQHTPPPTDSHSPKSNLTLTLSDKSTTYLVAAQLAASQFPTMLLPAVVGWGVGLAWRTEALPLFFVPGGYRWRVPGWVVGQADRNRAGVRGRGGEEVTGSGGERYEELRRRLEGEVVAASGSEGAGAGAGAGAGIEGAGAGAAQRLRRGVGA</sequence>
<keyword evidence="3 6" id="KW-1133">Transmembrane helix</keyword>
<gene>
    <name evidence="7" type="ORF">ASPACDRAFT_112666</name>
</gene>
<feature type="region of interest" description="Disordered" evidence="5">
    <location>
        <begin position="151"/>
        <end position="176"/>
    </location>
</feature>
<dbReference type="VEuPathDB" id="FungiDB:ASPACDRAFT_112666"/>
<feature type="compositionally biased region" description="Low complexity" evidence="5">
    <location>
        <begin position="151"/>
        <end position="162"/>
    </location>
</feature>
<dbReference type="GO" id="GO:0016020">
    <property type="term" value="C:membrane"/>
    <property type="evidence" value="ECO:0007669"/>
    <property type="project" value="UniProtKB-SubCell"/>
</dbReference>
<evidence type="ECO:0000256" key="6">
    <source>
        <dbReference type="SAM" id="Phobius"/>
    </source>
</evidence>
<evidence type="ECO:0008006" key="9">
    <source>
        <dbReference type="Google" id="ProtNLM"/>
    </source>
</evidence>
<evidence type="ECO:0000256" key="4">
    <source>
        <dbReference type="ARBA" id="ARBA00023136"/>
    </source>
</evidence>
<dbReference type="InterPro" id="IPR035952">
    <property type="entry name" value="Rhomboid-like_sf"/>
</dbReference>
<dbReference type="OrthoDB" id="272778at2759"/>
<evidence type="ECO:0000256" key="2">
    <source>
        <dbReference type="ARBA" id="ARBA00022692"/>
    </source>
</evidence>
<dbReference type="OMA" id="RYRQFWR"/>
<dbReference type="EMBL" id="KV878971">
    <property type="protein sequence ID" value="OJK04222.1"/>
    <property type="molecule type" value="Genomic_DNA"/>
</dbReference>
<feature type="transmembrane region" description="Helical" evidence="6">
    <location>
        <begin position="52"/>
        <end position="76"/>
    </location>
</feature>
<dbReference type="Proteomes" id="UP000184546">
    <property type="component" value="Unassembled WGS sequence"/>
</dbReference>
<dbReference type="STRING" id="690307.A0A1L9X714"/>
<keyword evidence="2 6" id="KW-0812">Transmembrane</keyword>